<dbReference type="EMBL" id="RBNJ01011444">
    <property type="protein sequence ID" value="RUS26002.1"/>
    <property type="molecule type" value="Genomic_DNA"/>
</dbReference>
<dbReference type="InterPro" id="IPR007701">
    <property type="entry name" value="Interferon-rel_develop_reg_N"/>
</dbReference>
<dbReference type="AlphaFoldDB" id="A0A433Q8C3"/>
<accession>A0A433Q8C3</accession>
<dbReference type="SUPFAM" id="SSF48371">
    <property type="entry name" value="ARM repeat"/>
    <property type="match status" value="1"/>
</dbReference>
<evidence type="ECO:0000313" key="4">
    <source>
        <dbReference type="EMBL" id="RUS26002.1"/>
    </source>
</evidence>
<proteinExistence type="inferred from homology"/>
<evidence type="ECO:0000259" key="3">
    <source>
        <dbReference type="Pfam" id="PF05004"/>
    </source>
</evidence>
<dbReference type="PANTHER" id="PTHR12354:SF1">
    <property type="entry name" value="INTERFERON-RELATED DEVELOPMENTAL REGULATOR 1"/>
    <property type="match status" value="1"/>
</dbReference>
<dbReference type="InterPro" id="IPR016024">
    <property type="entry name" value="ARM-type_fold"/>
</dbReference>
<organism evidence="4 5">
    <name type="scientific">Jimgerdemannia flammicorona</name>
    <dbReference type="NCBI Taxonomy" id="994334"/>
    <lineage>
        <taxon>Eukaryota</taxon>
        <taxon>Fungi</taxon>
        <taxon>Fungi incertae sedis</taxon>
        <taxon>Mucoromycota</taxon>
        <taxon>Mucoromycotina</taxon>
        <taxon>Endogonomycetes</taxon>
        <taxon>Endogonales</taxon>
        <taxon>Endogonaceae</taxon>
        <taxon>Jimgerdemannia</taxon>
    </lineage>
</organism>
<dbReference type="Pfam" id="PF05004">
    <property type="entry name" value="IFRD"/>
    <property type="match status" value="1"/>
</dbReference>
<feature type="region of interest" description="Disordered" evidence="2">
    <location>
        <begin position="464"/>
        <end position="487"/>
    </location>
</feature>
<evidence type="ECO:0000256" key="1">
    <source>
        <dbReference type="ARBA" id="ARBA00008828"/>
    </source>
</evidence>
<feature type="compositionally biased region" description="Basic and acidic residues" evidence="2">
    <location>
        <begin position="464"/>
        <end position="476"/>
    </location>
</feature>
<feature type="region of interest" description="Disordered" evidence="2">
    <location>
        <begin position="36"/>
        <end position="70"/>
    </location>
</feature>
<sequence>MSLMINTIVHIVHIHSTHTMSTQLRKKAAKQQKRISALNSPLVHTPANSRPASSDEDAWSDVSGSTVDSYTSTGSRAFDDDAIITNWEDELKQSIEDLGEKRTSTRESALVKYTTLLSRKYAAPLIESQHHNLVDLLKRCIKRPGNTRENVLAARAVSLTFINHGDIGQAEQEELYQEVLPMLKYIITNIASAEVKASCLQSLSITTFIAASTADSIDCLNFFYEILQSAGHSVHIDDVEDEDAMTIVMASAARGYGLLYAVIWGDGRGRRGDAWDEFEKSMPAHLKLLDSISMEVRVASGENIALMFESIDLHNNDPENSDEDDAALPQYDDIDNLMARLQNLATDSNRRRNKKERASQRSAFRDIVRTVEGGERPTEKFKFRRSAVHFTGWSKIVELAAFRETLKEGLSVHFEENELLQTIFSYSPDHSHFLHSPRPGSVMSAAADSDRDLEFESSVDRKHLNSEMSKLRSKELKKLRKSKRMHD</sequence>
<dbReference type="Proteomes" id="UP000274822">
    <property type="component" value="Unassembled WGS sequence"/>
</dbReference>
<feature type="domain" description="Interferon-related developmental regulator N-terminal" evidence="3">
    <location>
        <begin position="59"/>
        <end position="372"/>
    </location>
</feature>
<protein>
    <submittedName>
        <fullName evidence="4">Interferon-related developmental regulator-domain-containing protein</fullName>
    </submittedName>
</protein>
<comment type="caution">
    <text evidence="4">The sequence shown here is derived from an EMBL/GenBank/DDBJ whole genome shotgun (WGS) entry which is preliminary data.</text>
</comment>
<name>A0A433Q8C3_9FUNG</name>
<evidence type="ECO:0000313" key="5">
    <source>
        <dbReference type="Proteomes" id="UP000274822"/>
    </source>
</evidence>
<keyword evidence="5" id="KW-1185">Reference proteome</keyword>
<evidence type="ECO:0000256" key="2">
    <source>
        <dbReference type="SAM" id="MobiDB-lite"/>
    </source>
</evidence>
<dbReference type="PANTHER" id="PTHR12354">
    <property type="entry name" value="INTERFERON-RELATED DEVELOPMENTAL REGULATOR"/>
    <property type="match status" value="1"/>
</dbReference>
<dbReference type="InterPro" id="IPR039777">
    <property type="entry name" value="IFRD"/>
</dbReference>
<feature type="compositionally biased region" description="Basic residues" evidence="2">
    <location>
        <begin position="477"/>
        <end position="487"/>
    </location>
</feature>
<gene>
    <name evidence="4" type="ORF">BC938DRAFT_471365</name>
</gene>
<comment type="similarity">
    <text evidence="1">Belongs to the IFRD family.</text>
</comment>
<reference evidence="4 5" key="1">
    <citation type="journal article" date="2018" name="New Phytol.">
        <title>Phylogenomics of Endogonaceae and evolution of mycorrhizas within Mucoromycota.</title>
        <authorList>
            <person name="Chang Y."/>
            <person name="Desiro A."/>
            <person name="Na H."/>
            <person name="Sandor L."/>
            <person name="Lipzen A."/>
            <person name="Clum A."/>
            <person name="Barry K."/>
            <person name="Grigoriev I.V."/>
            <person name="Martin F.M."/>
            <person name="Stajich J.E."/>
            <person name="Smith M.E."/>
            <person name="Bonito G."/>
            <person name="Spatafora J.W."/>
        </authorList>
    </citation>
    <scope>NUCLEOTIDE SEQUENCE [LARGE SCALE GENOMIC DNA]</scope>
    <source>
        <strain evidence="4 5">AD002</strain>
    </source>
</reference>